<dbReference type="Gene3D" id="3.30.497.10">
    <property type="entry name" value="Antithrombin, subunit I, domain 2"/>
    <property type="match status" value="1"/>
</dbReference>
<proteinExistence type="inferred from homology"/>
<dbReference type="Proteomes" id="UP000439522">
    <property type="component" value="Unassembled WGS sequence"/>
</dbReference>
<dbReference type="InterPro" id="IPR000215">
    <property type="entry name" value="Serpin_fam"/>
</dbReference>
<dbReference type="InterPro" id="IPR042185">
    <property type="entry name" value="Serpin_sf_2"/>
</dbReference>
<keyword evidence="4" id="KW-1185">Reference proteome</keyword>
<dbReference type="SMART" id="SM00093">
    <property type="entry name" value="SERPIN"/>
    <property type="match status" value="1"/>
</dbReference>
<dbReference type="InterPro" id="IPR042178">
    <property type="entry name" value="Serpin_sf_1"/>
</dbReference>
<dbReference type="InterPro" id="IPR036186">
    <property type="entry name" value="Serpin_sf"/>
</dbReference>
<dbReference type="Gene3D" id="2.30.39.10">
    <property type="entry name" value="Alpha-1-antitrypsin, domain 1"/>
    <property type="match status" value="1"/>
</dbReference>
<dbReference type="AlphaFoldDB" id="A0A6I4THA3"/>
<dbReference type="SUPFAM" id="SSF56574">
    <property type="entry name" value="Serpins"/>
    <property type="match status" value="1"/>
</dbReference>
<dbReference type="PANTHER" id="PTHR11461:SF211">
    <property type="entry name" value="GH10112P-RELATED"/>
    <property type="match status" value="1"/>
</dbReference>
<evidence type="ECO:0000313" key="3">
    <source>
        <dbReference type="EMBL" id="MXO75994.1"/>
    </source>
</evidence>
<evidence type="ECO:0000256" key="1">
    <source>
        <dbReference type="RuleBase" id="RU000411"/>
    </source>
</evidence>
<dbReference type="Pfam" id="PF00079">
    <property type="entry name" value="Serpin"/>
    <property type="match status" value="1"/>
</dbReference>
<dbReference type="GO" id="GO:0005615">
    <property type="term" value="C:extracellular space"/>
    <property type="evidence" value="ECO:0007669"/>
    <property type="project" value="InterPro"/>
</dbReference>
<evidence type="ECO:0000259" key="2">
    <source>
        <dbReference type="SMART" id="SM00093"/>
    </source>
</evidence>
<dbReference type="EMBL" id="WTZA01000002">
    <property type="protein sequence ID" value="MXO75994.1"/>
    <property type="molecule type" value="Genomic_DNA"/>
</dbReference>
<feature type="domain" description="Serpin" evidence="2">
    <location>
        <begin position="14"/>
        <end position="384"/>
    </location>
</feature>
<comment type="similarity">
    <text evidence="1">Belongs to the serpin family.</text>
</comment>
<organism evidence="3 4">
    <name type="scientific">Tsuneonella aeria</name>
    <dbReference type="NCBI Taxonomy" id="1837929"/>
    <lineage>
        <taxon>Bacteria</taxon>
        <taxon>Pseudomonadati</taxon>
        <taxon>Pseudomonadota</taxon>
        <taxon>Alphaproteobacteria</taxon>
        <taxon>Sphingomonadales</taxon>
        <taxon>Erythrobacteraceae</taxon>
        <taxon>Tsuneonella</taxon>
    </lineage>
</organism>
<comment type="caution">
    <text evidence="3">The sequence shown here is derived from an EMBL/GenBank/DDBJ whole genome shotgun (WGS) entry which is preliminary data.</text>
</comment>
<protein>
    <submittedName>
        <fullName evidence="3">Serpin family protein</fullName>
    </submittedName>
</protein>
<dbReference type="GO" id="GO:0004867">
    <property type="term" value="F:serine-type endopeptidase inhibitor activity"/>
    <property type="evidence" value="ECO:0007669"/>
    <property type="project" value="InterPro"/>
</dbReference>
<dbReference type="InterPro" id="IPR023796">
    <property type="entry name" value="Serpin_dom"/>
</dbReference>
<dbReference type="PANTHER" id="PTHR11461">
    <property type="entry name" value="SERINE PROTEASE INHIBITOR, SERPIN"/>
    <property type="match status" value="1"/>
</dbReference>
<accession>A0A6I4THA3</accession>
<gene>
    <name evidence="3" type="ORF">GRI40_12285</name>
</gene>
<sequence>MPFDLTSGQAKLAARLYPELAEAAGPNDNLFISPLSLSEGLGLALLGARGQAETEMRALLGWDAATRPELLVNAYDDFLTETGDDKVSLSVANALWLSDELTFEEDYLQTVRAAFGATADTVDFGGAPQGSADRINGWVAKATRERITKIVDASGFNDLTSAVLTNAVWFKADWTVPFEDGSLSEFTRGDGSKVAVHMMERLAPLQYRETRDGQAVALPYGKSQRFVMEVFLPKDAQTLRRWEQNLHALSFMLADQGSDAKFDLGASTEQTILLRLPRFEARFDESVKGALIAAGMPCAFAEACANFSGMANAPLKIDDVAHATFLRVDEEGTEAAAATAVKIVVVGARLVPDVPRMIVDRPFLVTIRDRASGALIFFGRIADPTPVEKAS</sequence>
<evidence type="ECO:0000313" key="4">
    <source>
        <dbReference type="Proteomes" id="UP000439522"/>
    </source>
</evidence>
<reference evidence="3 4" key="1">
    <citation type="submission" date="2019-12" db="EMBL/GenBank/DDBJ databases">
        <title>Genomic-based taxomic classification of the family Erythrobacteraceae.</title>
        <authorList>
            <person name="Xu L."/>
        </authorList>
    </citation>
    <scope>NUCLEOTIDE SEQUENCE [LARGE SCALE GENOMIC DNA]</scope>
    <source>
        <strain evidence="3 4">100921-2</strain>
    </source>
</reference>
<dbReference type="OrthoDB" id="9764871at2"/>
<name>A0A6I4THA3_9SPHN</name>